<gene>
    <name evidence="2" type="ORF">D1223_08705</name>
</gene>
<proteinExistence type="predicted"/>
<keyword evidence="1" id="KW-1133">Transmembrane helix</keyword>
<feature type="transmembrane region" description="Helical" evidence="1">
    <location>
        <begin position="71"/>
        <end position="90"/>
    </location>
</feature>
<comment type="caution">
    <text evidence="2">The sequence shown here is derived from an EMBL/GenBank/DDBJ whole genome shotgun (WGS) entry which is preliminary data.</text>
</comment>
<dbReference type="EMBL" id="QWFX01000006">
    <property type="protein sequence ID" value="RIJ30686.1"/>
    <property type="molecule type" value="Genomic_DNA"/>
</dbReference>
<dbReference type="OrthoDB" id="7630476at2"/>
<name>A0A399RGF8_9PROT</name>
<evidence type="ECO:0000256" key="1">
    <source>
        <dbReference type="SAM" id="Phobius"/>
    </source>
</evidence>
<feature type="transmembrane region" description="Helical" evidence="1">
    <location>
        <begin position="102"/>
        <end position="119"/>
    </location>
</feature>
<dbReference type="Proteomes" id="UP000266385">
    <property type="component" value="Unassembled WGS sequence"/>
</dbReference>
<keyword evidence="1" id="KW-0812">Transmembrane</keyword>
<feature type="transmembrane region" description="Helical" evidence="1">
    <location>
        <begin position="41"/>
        <end position="64"/>
    </location>
</feature>
<evidence type="ECO:0000313" key="3">
    <source>
        <dbReference type="Proteomes" id="UP000266385"/>
    </source>
</evidence>
<protein>
    <recommendedName>
        <fullName evidence="4">DoxX family protein</fullName>
    </recommendedName>
</protein>
<keyword evidence="3" id="KW-1185">Reference proteome</keyword>
<keyword evidence="1" id="KW-0472">Membrane</keyword>
<accession>A0A399RGF8</accession>
<evidence type="ECO:0008006" key="4">
    <source>
        <dbReference type="Google" id="ProtNLM"/>
    </source>
</evidence>
<reference evidence="2 3" key="1">
    <citation type="submission" date="2018-08" db="EMBL/GenBank/DDBJ databases">
        <title>Henriciella mobilis sp. nov., isolated from seawater.</title>
        <authorList>
            <person name="Cheng H."/>
            <person name="Wu Y.-H."/>
            <person name="Xu X.-W."/>
            <person name="Guo L.-L."/>
        </authorList>
    </citation>
    <scope>NUCLEOTIDE SEQUENCE [LARGE SCALE GENOMIC DNA]</scope>
    <source>
        <strain evidence="2 3">JN25</strain>
    </source>
</reference>
<organism evidence="2 3">
    <name type="scientific">Henriciella mobilis</name>
    <dbReference type="NCBI Taxonomy" id="2305467"/>
    <lineage>
        <taxon>Bacteria</taxon>
        <taxon>Pseudomonadati</taxon>
        <taxon>Pseudomonadota</taxon>
        <taxon>Alphaproteobacteria</taxon>
        <taxon>Hyphomonadales</taxon>
        <taxon>Hyphomonadaceae</taxon>
        <taxon>Henriciella</taxon>
    </lineage>
</organism>
<dbReference type="RefSeq" id="WP_119375994.1">
    <property type="nucleotide sequence ID" value="NZ_QWFX01000006.1"/>
</dbReference>
<sequence length="121" mass="12804">MPIRRLAGLAGIIVAAWMLWETVQPIQMQISRGSDLMTELLNPPVALLRLTSTLLMILGGLLAILAVRGGAWLFSAGAVIFAVMTGAMVGSGADASLWSDEAVLAPFLLVISGVLVFRSRK</sequence>
<dbReference type="AlphaFoldDB" id="A0A399RGF8"/>
<evidence type="ECO:0000313" key="2">
    <source>
        <dbReference type="EMBL" id="RIJ30686.1"/>
    </source>
</evidence>